<name>B8IC78_METNO</name>
<evidence type="ECO:0000313" key="2">
    <source>
        <dbReference type="EMBL" id="ACL55466.1"/>
    </source>
</evidence>
<protein>
    <submittedName>
        <fullName evidence="2">Uncharacterized protein</fullName>
    </submittedName>
</protein>
<gene>
    <name evidence="2" type="ordered locus">Mnod_0424</name>
</gene>
<proteinExistence type="predicted"/>
<dbReference type="EMBL" id="CP001349">
    <property type="protein sequence ID" value="ACL55466.1"/>
    <property type="molecule type" value="Genomic_DNA"/>
</dbReference>
<sequence>MSAVALPEPGQPPIDAAWLAALQRMCMDLPIAMAGEMGDLMVAAIAPPTAEGDETVLGAAPQPDASPDPHREDLPSHDLPDIESCFA</sequence>
<dbReference type="AlphaFoldDB" id="B8IC78"/>
<accession>B8IC78</accession>
<dbReference type="Proteomes" id="UP000008207">
    <property type="component" value="Chromosome"/>
</dbReference>
<keyword evidence="3" id="KW-1185">Reference proteome</keyword>
<evidence type="ECO:0000313" key="3">
    <source>
        <dbReference type="Proteomes" id="UP000008207"/>
    </source>
</evidence>
<reference evidence="2 3" key="1">
    <citation type="submission" date="2009-01" db="EMBL/GenBank/DDBJ databases">
        <title>Complete sequence of chromosome of Methylobacterium nodulans ORS 2060.</title>
        <authorList>
            <consortium name="US DOE Joint Genome Institute"/>
            <person name="Lucas S."/>
            <person name="Copeland A."/>
            <person name="Lapidus A."/>
            <person name="Glavina del Rio T."/>
            <person name="Dalin E."/>
            <person name="Tice H."/>
            <person name="Bruce D."/>
            <person name="Goodwin L."/>
            <person name="Pitluck S."/>
            <person name="Sims D."/>
            <person name="Brettin T."/>
            <person name="Detter J.C."/>
            <person name="Han C."/>
            <person name="Larimer F."/>
            <person name="Land M."/>
            <person name="Hauser L."/>
            <person name="Kyrpides N."/>
            <person name="Ivanova N."/>
            <person name="Marx C.J."/>
            <person name="Richardson P."/>
        </authorList>
    </citation>
    <scope>NUCLEOTIDE SEQUENCE [LARGE SCALE GENOMIC DNA]</scope>
    <source>
        <strain evidence="3">LMG 21967 / CNCM I-2342 / ORS 2060</strain>
    </source>
</reference>
<dbReference type="STRING" id="460265.Mnod_0424"/>
<evidence type="ECO:0000256" key="1">
    <source>
        <dbReference type="SAM" id="MobiDB-lite"/>
    </source>
</evidence>
<feature type="region of interest" description="Disordered" evidence="1">
    <location>
        <begin position="52"/>
        <end position="87"/>
    </location>
</feature>
<dbReference type="KEGG" id="mno:Mnod_0424"/>
<feature type="compositionally biased region" description="Basic and acidic residues" evidence="1">
    <location>
        <begin position="67"/>
        <end position="80"/>
    </location>
</feature>
<dbReference type="RefSeq" id="WP_015927177.1">
    <property type="nucleotide sequence ID" value="NC_011894.1"/>
</dbReference>
<dbReference type="HOGENOM" id="CLU_2479783_0_0_5"/>
<organism evidence="2 3">
    <name type="scientific">Methylobacterium nodulans (strain LMG 21967 / CNCM I-2342 / ORS 2060)</name>
    <dbReference type="NCBI Taxonomy" id="460265"/>
    <lineage>
        <taxon>Bacteria</taxon>
        <taxon>Pseudomonadati</taxon>
        <taxon>Pseudomonadota</taxon>
        <taxon>Alphaproteobacteria</taxon>
        <taxon>Hyphomicrobiales</taxon>
        <taxon>Methylobacteriaceae</taxon>
        <taxon>Methylobacterium</taxon>
    </lineage>
</organism>